<feature type="domain" description="Surface antigen" evidence="4">
    <location>
        <begin position="70"/>
        <end position="162"/>
    </location>
</feature>
<dbReference type="Proteomes" id="UP000028702">
    <property type="component" value="Unassembled WGS sequence"/>
</dbReference>
<evidence type="ECO:0000259" key="4">
    <source>
        <dbReference type="Pfam" id="PF16998"/>
    </source>
</evidence>
<reference evidence="5 6" key="1">
    <citation type="submission" date="2014-07" db="EMBL/GenBank/DDBJ databases">
        <title>Tepidicaulis marinum gen. nov., sp. nov., a novel marine bacterium denitrifying nitrate to nitrous oxide strictly under microaerobic conditions.</title>
        <authorList>
            <person name="Takeuchi M."/>
            <person name="Yamagishi T."/>
            <person name="Kamagata Y."/>
            <person name="Oshima K."/>
            <person name="Hattori M."/>
            <person name="Katayama T."/>
            <person name="Hanada S."/>
            <person name="Tamaki H."/>
            <person name="Marumo K."/>
            <person name="Maeda H."/>
            <person name="Nedachi M."/>
            <person name="Iwasaki W."/>
            <person name="Suwa Y."/>
            <person name="Sakata S."/>
        </authorList>
    </citation>
    <scope>NUCLEOTIDE SEQUENCE [LARGE SCALE GENOMIC DNA]</scope>
    <source>
        <strain evidence="5 6">MA2</strain>
    </source>
</reference>
<dbReference type="InterPro" id="IPR016364">
    <property type="entry name" value="Surface_antigen_Rickettsia"/>
</dbReference>
<keyword evidence="3" id="KW-0732">Signal</keyword>
<evidence type="ECO:0000256" key="1">
    <source>
        <dbReference type="ARBA" id="ARBA00004370"/>
    </source>
</evidence>
<sequence>MHFRFLTIGLLAAGLAFAQAAPARAECAVDSTEGVLGGLAGAALGGFLGSKIGSGSGKTAATIGGALLGGFAGNQAARNLTCQDQSYMYDTTQSSLERYPSGQSATWRNPDSGHWGTVTPVSTYQGEGGRNCREFEQTIYIDGQPEQATGTACRQGDGTWKIIGG</sequence>
<dbReference type="STRING" id="1333998.M2A_2549"/>
<protein>
    <submittedName>
        <fullName evidence="5">17 kDa surface antigen</fullName>
    </submittedName>
</protein>
<dbReference type="eggNOG" id="COG4520">
    <property type="taxonomic scope" value="Bacteria"/>
</dbReference>
<keyword evidence="6" id="KW-1185">Reference proteome</keyword>
<accession>A0A081BDD2</accession>
<dbReference type="Pfam" id="PF16998">
    <property type="entry name" value="17kDa_Anti_2"/>
    <property type="match status" value="1"/>
</dbReference>
<dbReference type="InterPro" id="IPR032635">
    <property type="entry name" value="Anti_2"/>
</dbReference>
<dbReference type="AlphaFoldDB" id="A0A081BDD2"/>
<evidence type="ECO:0000256" key="3">
    <source>
        <dbReference type="SAM" id="SignalP"/>
    </source>
</evidence>
<gene>
    <name evidence="5" type="ORF">M2A_2549</name>
</gene>
<name>A0A081BDD2_9HYPH</name>
<proteinExistence type="predicted"/>
<organism evidence="5 6">
    <name type="scientific">Tepidicaulis marinus</name>
    <dbReference type="NCBI Taxonomy" id="1333998"/>
    <lineage>
        <taxon>Bacteria</taxon>
        <taxon>Pseudomonadati</taxon>
        <taxon>Pseudomonadota</taxon>
        <taxon>Alphaproteobacteria</taxon>
        <taxon>Hyphomicrobiales</taxon>
        <taxon>Parvibaculaceae</taxon>
        <taxon>Tepidicaulis</taxon>
    </lineage>
</organism>
<evidence type="ECO:0000313" key="6">
    <source>
        <dbReference type="Proteomes" id="UP000028702"/>
    </source>
</evidence>
<feature type="chain" id="PRO_5001755071" evidence="3">
    <location>
        <begin position="26"/>
        <end position="165"/>
    </location>
</feature>
<comment type="caution">
    <text evidence="5">The sequence shown here is derived from an EMBL/GenBank/DDBJ whole genome shotgun (WGS) entry which is preliminary data.</text>
</comment>
<dbReference type="InterPro" id="IPR051407">
    <property type="entry name" value="Bact_OM_lipoprot/Surf_antigen"/>
</dbReference>
<dbReference type="PIRSF" id="PIRSF002721">
    <property type="entry name" value="Surface_antigen_Rickettsia"/>
    <property type="match status" value="1"/>
</dbReference>
<dbReference type="GO" id="GO:0016020">
    <property type="term" value="C:membrane"/>
    <property type="evidence" value="ECO:0007669"/>
    <property type="project" value="UniProtKB-SubCell"/>
</dbReference>
<keyword evidence="2" id="KW-0472">Membrane</keyword>
<feature type="signal peptide" evidence="3">
    <location>
        <begin position="1"/>
        <end position="25"/>
    </location>
</feature>
<dbReference type="PANTHER" id="PTHR35603">
    <property type="match status" value="1"/>
</dbReference>
<dbReference type="EMBL" id="BBIO01000014">
    <property type="protein sequence ID" value="GAK46050.1"/>
    <property type="molecule type" value="Genomic_DNA"/>
</dbReference>
<evidence type="ECO:0000313" key="5">
    <source>
        <dbReference type="EMBL" id="GAK46050.1"/>
    </source>
</evidence>
<dbReference type="PANTHER" id="PTHR35603:SF2">
    <property type="entry name" value="OUTER MEMBRANE LIPOPROTEIN"/>
    <property type="match status" value="1"/>
</dbReference>
<dbReference type="RefSeq" id="WP_052379466.1">
    <property type="nucleotide sequence ID" value="NZ_BBIO01000014.1"/>
</dbReference>
<comment type="subcellular location">
    <subcellularLocation>
        <location evidence="1">Membrane</location>
    </subcellularLocation>
</comment>
<evidence type="ECO:0000256" key="2">
    <source>
        <dbReference type="ARBA" id="ARBA00023136"/>
    </source>
</evidence>